<dbReference type="Pfam" id="PF08241">
    <property type="entry name" value="Methyltransf_11"/>
    <property type="match status" value="1"/>
</dbReference>
<dbReference type="GO" id="GO:0008757">
    <property type="term" value="F:S-adenosylmethionine-dependent methyltransferase activity"/>
    <property type="evidence" value="ECO:0007669"/>
    <property type="project" value="InterPro"/>
</dbReference>
<name>A0A6L9ECK6_9FLAO</name>
<dbReference type="SUPFAM" id="SSF53335">
    <property type="entry name" value="S-adenosyl-L-methionine-dependent methyltransferases"/>
    <property type="match status" value="1"/>
</dbReference>
<comment type="caution">
    <text evidence="2">The sequence shown here is derived from an EMBL/GenBank/DDBJ whole genome shotgun (WGS) entry which is preliminary data.</text>
</comment>
<dbReference type="RefSeq" id="WP_161435307.1">
    <property type="nucleotide sequence ID" value="NZ_WXYO01000004.1"/>
</dbReference>
<protein>
    <submittedName>
        <fullName evidence="2">Methyltransferase domain-containing protein</fullName>
    </submittedName>
</protein>
<dbReference type="InterPro" id="IPR029063">
    <property type="entry name" value="SAM-dependent_MTases_sf"/>
</dbReference>
<keyword evidence="3" id="KW-1185">Reference proteome</keyword>
<accession>A0A6L9ECK6</accession>
<keyword evidence="2" id="KW-0808">Transferase</keyword>
<dbReference type="Proteomes" id="UP000475249">
    <property type="component" value="Unassembled WGS sequence"/>
</dbReference>
<dbReference type="PANTHER" id="PTHR42912">
    <property type="entry name" value="METHYLTRANSFERASE"/>
    <property type="match status" value="1"/>
</dbReference>
<evidence type="ECO:0000259" key="1">
    <source>
        <dbReference type="Pfam" id="PF08241"/>
    </source>
</evidence>
<keyword evidence="2" id="KW-0489">Methyltransferase</keyword>
<dbReference type="InterPro" id="IPR013216">
    <property type="entry name" value="Methyltransf_11"/>
</dbReference>
<proteinExistence type="predicted"/>
<dbReference type="EMBL" id="WXYO01000004">
    <property type="protein sequence ID" value="NAS12268.1"/>
    <property type="molecule type" value="Genomic_DNA"/>
</dbReference>
<evidence type="ECO:0000313" key="2">
    <source>
        <dbReference type="EMBL" id="NAS12268.1"/>
    </source>
</evidence>
<feature type="domain" description="Methyltransferase type 11" evidence="1">
    <location>
        <begin position="47"/>
        <end position="130"/>
    </location>
</feature>
<organism evidence="2 3">
    <name type="scientific">Poritiphilus flavus</name>
    <dbReference type="NCBI Taxonomy" id="2697053"/>
    <lineage>
        <taxon>Bacteria</taxon>
        <taxon>Pseudomonadati</taxon>
        <taxon>Bacteroidota</taxon>
        <taxon>Flavobacteriia</taxon>
        <taxon>Flavobacteriales</taxon>
        <taxon>Flavobacteriaceae</taxon>
        <taxon>Poritiphilus</taxon>
    </lineage>
</organism>
<evidence type="ECO:0000313" key="3">
    <source>
        <dbReference type="Proteomes" id="UP000475249"/>
    </source>
</evidence>
<reference evidence="2 3" key="1">
    <citation type="submission" date="2020-01" db="EMBL/GenBank/DDBJ databases">
        <title>Bacteria diversity of Porities sp.</title>
        <authorList>
            <person name="Wang G."/>
        </authorList>
    </citation>
    <scope>NUCLEOTIDE SEQUENCE [LARGE SCALE GENOMIC DNA]</scope>
    <source>
        <strain evidence="2 3">R33</strain>
    </source>
</reference>
<dbReference type="InterPro" id="IPR050508">
    <property type="entry name" value="Methyltransf_Superfamily"/>
</dbReference>
<dbReference type="Gene3D" id="3.40.50.150">
    <property type="entry name" value="Vaccinia Virus protein VP39"/>
    <property type="match status" value="1"/>
</dbReference>
<sequence>MNTLELFDSHVEDYEAWYDNYPAVYESEINALREHFQKLPENIRGIEVGLGTGRFAKPLGIKEGAEPSQAMAAVATKRGIQVVDGVAENLPYGDLQFDFVLFVTICHFNNVKSAIEQAYRVLKHGGSLIIGFLDKDQAIAQQYIAKKQRSVFYRKARFYRTAHVVKMLEDVGFKNLEFNQTLFDDLEKIGSPQIPKSGYGKGSFVVVKTTKR</sequence>
<dbReference type="AlphaFoldDB" id="A0A6L9ECK6"/>
<dbReference type="CDD" id="cd02440">
    <property type="entry name" value="AdoMet_MTases"/>
    <property type="match status" value="1"/>
</dbReference>
<gene>
    <name evidence="2" type="ORF">GTQ38_09665</name>
</gene>
<dbReference type="GO" id="GO:0032259">
    <property type="term" value="P:methylation"/>
    <property type="evidence" value="ECO:0007669"/>
    <property type="project" value="UniProtKB-KW"/>
</dbReference>
<dbReference type="PANTHER" id="PTHR42912:SF80">
    <property type="entry name" value="METHYLTRANSFERASE DOMAIN-CONTAINING PROTEIN"/>
    <property type="match status" value="1"/>
</dbReference>